<dbReference type="SFLD" id="SFLDG01135">
    <property type="entry name" value="C1.5.6:_HAD__Beta-PGM__Phospha"/>
    <property type="match status" value="1"/>
</dbReference>
<reference evidence="5" key="1">
    <citation type="journal article" date="2015" name="PLoS ONE">
        <title>Updated Campylobacter jejuni Capsule PCR Multiplex Typing System and Its Application to Clinical Isolates from South and Southeast Asia.</title>
        <authorList>
            <person name="Poly F."/>
            <person name="Serichantalergs O."/>
            <person name="Kuroiwa J."/>
            <person name="Pootong P."/>
            <person name="Mason C."/>
            <person name="Guerry P."/>
            <person name="Parker C.T."/>
        </authorList>
    </citation>
    <scope>NUCLEOTIDE SEQUENCE</scope>
    <source>
        <strain evidence="5">RM3419</strain>
    </source>
</reference>
<dbReference type="InterPro" id="IPR023214">
    <property type="entry name" value="HAD_sf"/>
</dbReference>
<accession>A0A0S2UNK7</accession>
<dbReference type="InterPro" id="IPR023198">
    <property type="entry name" value="PGP-like_dom2"/>
</dbReference>
<evidence type="ECO:0000256" key="3">
    <source>
        <dbReference type="ARBA" id="ARBA00022723"/>
    </source>
</evidence>
<dbReference type="NCBIfam" id="TIGR01509">
    <property type="entry name" value="HAD-SF-IA-v3"/>
    <property type="match status" value="1"/>
</dbReference>
<gene>
    <name evidence="5" type="ORF">HS18.18</name>
</gene>
<dbReference type="InterPro" id="IPR006439">
    <property type="entry name" value="HAD-SF_hydro_IA"/>
</dbReference>
<sequence>MRQGDSLMTKIKAIIFDMDGVLIEAKDWHYEALNRALKLFGMEITRYEHLTTFDGLPTKDKLKMLSLERGLPKSLHSFINELKQQYTMEIVYSLCKPRFHHEYALSKLKFEGYKMAVCSNSIRNSIKVMMKKSALENYLDFYISNEDVKKGKPDPEMYIKAIERLKLNPKECMIVEDNENGIKAARASGANVMIVDEVSEVNYENIKNHICKFEEELKC</sequence>
<name>A0A0S2UNK7_CAMJU</name>
<evidence type="ECO:0000256" key="4">
    <source>
        <dbReference type="ARBA" id="ARBA00022842"/>
    </source>
</evidence>
<keyword evidence="5" id="KW-0378">Hydrolase</keyword>
<dbReference type="NCBIfam" id="TIGR01549">
    <property type="entry name" value="HAD-SF-IA-v1"/>
    <property type="match status" value="1"/>
</dbReference>
<comment type="cofactor">
    <cofactor evidence="1">
        <name>Mg(2+)</name>
        <dbReference type="ChEBI" id="CHEBI:18420"/>
    </cofactor>
</comment>
<dbReference type="PANTHER" id="PTHR46193:SF9">
    <property type="entry name" value="HALOACID DEHALOGENASE-LIKE HYDROLASE DOMAIN-CONTAINING PROTEIN SGPP"/>
    <property type="match status" value="1"/>
</dbReference>
<organism evidence="5">
    <name type="scientific">Campylobacter jejuni subsp. jejuni</name>
    <dbReference type="NCBI Taxonomy" id="32022"/>
    <lineage>
        <taxon>Bacteria</taxon>
        <taxon>Pseudomonadati</taxon>
        <taxon>Campylobacterota</taxon>
        <taxon>Epsilonproteobacteria</taxon>
        <taxon>Campylobacterales</taxon>
        <taxon>Campylobacteraceae</taxon>
        <taxon>Campylobacter</taxon>
    </lineage>
</organism>
<dbReference type="InterPro" id="IPR041492">
    <property type="entry name" value="HAD_2"/>
</dbReference>
<dbReference type="SUPFAM" id="SSF56784">
    <property type="entry name" value="HAD-like"/>
    <property type="match status" value="1"/>
</dbReference>
<proteinExistence type="inferred from homology"/>
<protein>
    <submittedName>
        <fullName evidence="5">Haloacid dehalogenase-like hydrolase domain/phosphoribulokinase domain protein</fullName>
    </submittedName>
</protein>
<dbReference type="GO" id="GO:0046872">
    <property type="term" value="F:metal ion binding"/>
    <property type="evidence" value="ECO:0007669"/>
    <property type="project" value="UniProtKB-KW"/>
</dbReference>
<comment type="similarity">
    <text evidence="2">Belongs to the HAD-like hydrolase superfamily. CbbY/CbbZ/Gph/YieH family.</text>
</comment>
<dbReference type="AlphaFoldDB" id="A0A0S2UNK7"/>
<evidence type="ECO:0000313" key="5">
    <source>
        <dbReference type="EMBL" id="ALP69060.1"/>
    </source>
</evidence>
<keyword evidence="5" id="KW-0808">Transferase</keyword>
<dbReference type="SFLD" id="SFLDS00003">
    <property type="entry name" value="Haloacid_Dehalogenase"/>
    <property type="match status" value="1"/>
</dbReference>
<dbReference type="PANTHER" id="PTHR46193">
    <property type="entry name" value="6-PHOSPHOGLUCONATE PHOSPHATASE"/>
    <property type="match status" value="1"/>
</dbReference>
<dbReference type="SFLD" id="SFLDG01129">
    <property type="entry name" value="C1.5:_HAD__Beta-PGM__Phosphata"/>
    <property type="match status" value="1"/>
</dbReference>
<keyword evidence="4" id="KW-0460">Magnesium</keyword>
<evidence type="ECO:0000256" key="2">
    <source>
        <dbReference type="ARBA" id="ARBA00006171"/>
    </source>
</evidence>
<dbReference type="Gene3D" id="1.10.150.240">
    <property type="entry name" value="Putative phosphatase, domain 2"/>
    <property type="match status" value="1"/>
</dbReference>
<dbReference type="GO" id="GO:0016787">
    <property type="term" value="F:hydrolase activity"/>
    <property type="evidence" value="ECO:0007669"/>
    <property type="project" value="UniProtKB-KW"/>
</dbReference>
<dbReference type="Pfam" id="PF13419">
    <property type="entry name" value="HAD_2"/>
    <property type="match status" value="1"/>
</dbReference>
<dbReference type="InterPro" id="IPR036412">
    <property type="entry name" value="HAD-like_sf"/>
</dbReference>
<dbReference type="InterPro" id="IPR051600">
    <property type="entry name" value="Beta-PGM-like"/>
</dbReference>
<dbReference type="GO" id="GO:0016301">
    <property type="term" value="F:kinase activity"/>
    <property type="evidence" value="ECO:0007669"/>
    <property type="project" value="UniProtKB-KW"/>
</dbReference>
<evidence type="ECO:0000256" key="1">
    <source>
        <dbReference type="ARBA" id="ARBA00001946"/>
    </source>
</evidence>
<dbReference type="EMBL" id="KT932997">
    <property type="protein sequence ID" value="ALP69060.1"/>
    <property type="molecule type" value="Genomic_DNA"/>
</dbReference>
<keyword evidence="5" id="KW-0418">Kinase</keyword>
<keyword evidence="3" id="KW-0479">Metal-binding</keyword>
<dbReference type="PRINTS" id="PR00413">
    <property type="entry name" value="HADHALOGNASE"/>
</dbReference>
<dbReference type="Gene3D" id="3.40.50.1000">
    <property type="entry name" value="HAD superfamily/HAD-like"/>
    <property type="match status" value="1"/>
</dbReference>